<dbReference type="AlphaFoldDB" id="A0ABD6EN44"/>
<dbReference type="InterPro" id="IPR033512">
    <property type="entry name" value="TFG"/>
</dbReference>
<feature type="compositionally biased region" description="Low complexity" evidence="2">
    <location>
        <begin position="424"/>
        <end position="446"/>
    </location>
</feature>
<feature type="compositionally biased region" description="Low complexity" evidence="2">
    <location>
        <begin position="318"/>
        <end position="335"/>
    </location>
</feature>
<dbReference type="Proteomes" id="UP001608902">
    <property type="component" value="Unassembled WGS sequence"/>
</dbReference>
<dbReference type="SUPFAM" id="SSF54277">
    <property type="entry name" value="CAD &amp; PB1 domains"/>
    <property type="match status" value="1"/>
</dbReference>
<feature type="compositionally biased region" description="Polar residues" evidence="2">
    <location>
        <begin position="213"/>
        <end position="223"/>
    </location>
</feature>
<organism evidence="4 5">
    <name type="scientific">Gnathostoma spinigerum</name>
    <dbReference type="NCBI Taxonomy" id="75299"/>
    <lineage>
        <taxon>Eukaryota</taxon>
        <taxon>Metazoa</taxon>
        <taxon>Ecdysozoa</taxon>
        <taxon>Nematoda</taxon>
        <taxon>Chromadorea</taxon>
        <taxon>Rhabditida</taxon>
        <taxon>Spirurina</taxon>
        <taxon>Gnathostomatomorpha</taxon>
        <taxon>Gnathostomatoidea</taxon>
        <taxon>Gnathostomatidae</taxon>
        <taxon>Gnathostoma</taxon>
    </lineage>
</organism>
<protein>
    <recommendedName>
        <fullName evidence="3">PB1 domain-containing protein</fullName>
    </recommendedName>
</protein>
<feature type="compositionally biased region" description="Polar residues" evidence="2">
    <location>
        <begin position="340"/>
        <end position="362"/>
    </location>
</feature>
<feature type="compositionally biased region" description="Polar residues" evidence="2">
    <location>
        <begin position="450"/>
        <end position="459"/>
    </location>
</feature>
<dbReference type="PROSITE" id="PS51745">
    <property type="entry name" value="PB1"/>
    <property type="match status" value="1"/>
</dbReference>
<feature type="compositionally biased region" description="Polar residues" evidence="2">
    <location>
        <begin position="266"/>
        <end position="277"/>
    </location>
</feature>
<evidence type="ECO:0000313" key="5">
    <source>
        <dbReference type="Proteomes" id="UP001608902"/>
    </source>
</evidence>
<dbReference type="InterPro" id="IPR000270">
    <property type="entry name" value="PB1_dom"/>
</dbReference>
<evidence type="ECO:0000256" key="1">
    <source>
        <dbReference type="SAM" id="Coils"/>
    </source>
</evidence>
<dbReference type="PANTHER" id="PTHR15335">
    <property type="entry name" value="PROTEIN TFG"/>
    <property type="match status" value="1"/>
</dbReference>
<feature type="compositionally biased region" description="Pro residues" evidence="2">
    <location>
        <begin position="463"/>
        <end position="473"/>
    </location>
</feature>
<feature type="compositionally biased region" description="Polar residues" evidence="2">
    <location>
        <begin position="235"/>
        <end position="251"/>
    </location>
</feature>
<evidence type="ECO:0000259" key="3">
    <source>
        <dbReference type="PROSITE" id="PS51745"/>
    </source>
</evidence>
<reference evidence="4 5" key="1">
    <citation type="submission" date="2024-08" db="EMBL/GenBank/DDBJ databases">
        <title>Gnathostoma spinigerum genome.</title>
        <authorList>
            <person name="Gonzalez-Bertolin B."/>
            <person name="Monzon S."/>
            <person name="Zaballos A."/>
            <person name="Jimenez P."/>
            <person name="Dekumyoy P."/>
            <person name="Varona S."/>
            <person name="Cuesta I."/>
            <person name="Sumanam S."/>
            <person name="Adisakwattana P."/>
            <person name="Gasser R.B."/>
            <person name="Hernandez-Gonzalez A."/>
            <person name="Young N.D."/>
            <person name="Perteguer M.J."/>
        </authorList>
    </citation>
    <scope>NUCLEOTIDE SEQUENCE [LARGE SCALE GENOMIC DNA]</scope>
    <source>
        <strain evidence="4">AL3</strain>
        <tissue evidence="4">Liver</tissue>
    </source>
</reference>
<feature type="region of interest" description="Disordered" evidence="2">
    <location>
        <begin position="200"/>
        <end position="476"/>
    </location>
</feature>
<evidence type="ECO:0000313" key="4">
    <source>
        <dbReference type="EMBL" id="MFH4981288.1"/>
    </source>
</evidence>
<comment type="caution">
    <text evidence="4">The sequence shown here is derived from an EMBL/GenBank/DDBJ whole genome shotgun (WGS) entry which is preliminary data.</text>
</comment>
<dbReference type="Pfam" id="PF00564">
    <property type="entry name" value="PB1"/>
    <property type="match status" value="1"/>
</dbReference>
<dbReference type="SMART" id="SM00666">
    <property type="entry name" value="PB1"/>
    <property type="match status" value="1"/>
</dbReference>
<feature type="coiled-coil region" evidence="1">
    <location>
        <begin position="89"/>
        <end position="116"/>
    </location>
</feature>
<dbReference type="PANTHER" id="PTHR15335:SF7">
    <property type="entry name" value="PROTEIN TFG"/>
    <property type="match status" value="1"/>
</dbReference>
<name>A0ABD6EN44_9BILA</name>
<dbReference type="EMBL" id="JBGFUD010006932">
    <property type="protein sequence ID" value="MFH4981288.1"/>
    <property type="molecule type" value="Genomic_DNA"/>
</dbReference>
<sequence length="532" mass="56705">MNQNGVEATTLKARFGADVRRTMLHHNQDLSYNDLVLMMQRIFKIKSSTNIILKYRDEDGDLVTLADDNDVLLALRTQPALYINVFSENGDISSQIQRLEAELEAVRDLEMKLIRSLKALNTSTEPSVFGVGGSNRPDTPNMHSDSVATIQPSLHEEVNNGRSSVPHPPAPVHDEITKLCDGQRSSEMINKVDSLVDSVQSTPKSFSLPPVPNTSTSQAQSGRGDSVTEVELNNGVLSMSPSPYGQPSVPVSQGVDVGDASREQKNSLAEAQRNLQSDMGLPSIPTPGTVQPMLQPSAPFSGPPNDGLHMNHQVFGMQPTQLSQPQPQQYGSQPLPQFPGSMQPQAFPSQPQVGGQVTNSASPAPPIQMVSRPPPTTVCAPSPVQVSAVYNHPEGPVPPTSQPPASGFSVPPMQPTSHPHIGMPVSQQQQFVTQSSQQQPQAPTPFNAYRTGTPSYGNQTPTTTPPYGAPPKSAPNTLGSIPPPTSMGASSACSAPPMVPFGTTPGVNPFARGQQAAHYIRPSFPPSGGYPQ</sequence>
<keyword evidence="1" id="KW-0175">Coiled coil</keyword>
<dbReference type="Gene3D" id="3.10.20.90">
    <property type="entry name" value="Phosphatidylinositol 3-kinase Catalytic Subunit, Chain A, domain 1"/>
    <property type="match status" value="1"/>
</dbReference>
<accession>A0ABD6EN44</accession>
<keyword evidence="5" id="KW-1185">Reference proteome</keyword>
<feature type="domain" description="PB1" evidence="3">
    <location>
        <begin position="8"/>
        <end position="88"/>
    </location>
</feature>
<evidence type="ECO:0000256" key="2">
    <source>
        <dbReference type="SAM" id="MobiDB-lite"/>
    </source>
</evidence>
<proteinExistence type="predicted"/>
<dbReference type="InterPro" id="IPR053793">
    <property type="entry name" value="PB1-like"/>
</dbReference>
<gene>
    <name evidence="4" type="ORF">AB6A40_007997</name>
</gene>